<evidence type="ECO:0000256" key="3">
    <source>
        <dbReference type="PROSITE-ProRule" id="PRU00473"/>
    </source>
</evidence>
<proteinExistence type="predicted"/>
<feature type="domain" description="OmpA-like" evidence="5">
    <location>
        <begin position="72"/>
        <end position="185"/>
    </location>
</feature>
<reference evidence="6" key="1">
    <citation type="submission" date="2023-01" db="EMBL/GenBank/DDBJ databases">
        <title>Vibrio sp. CB1-14 genome sequencing.</title>
        <authorList>
            <person name="Otstavnykh N."/>
            <person name="Isaeva M."/>
            <person name="Meleshko D."/>
        </authorList>
    </citation>
    <scope>NUCLEOTIDE SEQUENCE</scope>
    <source>
        <strain evidence="6">CB1-14</strain>
    </source>
</reference>
<evidence type="ECO:0000256" key="4">
    <source>
        <dbReference type="SAM" id="SignalP"/>
    </source>
</evidence>
<dbReference type="PRINTS" id="PR01021">
    <property type="entry name" value="OMPADOMAIN"/>
</dbReference>
<keyword evidence="4" id="KW-0732">Signal</keyword>
<dbReference type="PROSITE" id="PS51123">
    <property type="entry name" value="OMPA_2"/>
    <property type="match status" value="1"/>
</dbReference>
<sequence>MKLTVKTLSFVLTLCLPLSLLIGCAETPNTQTTRHQIDDLRDQDSDGIINQRDRCLDTPTGVVVDNEGCAEWQFSEKPVVVTVNFDYDKSLIRPDQEPKVSELSNMLKQTPQASVVLIGDTSSEGTNDYNRALAKRRTAAIKEALEQKGIDSTRVSEQEFTEVTFYTEKLKQRKRRTIAVFYHPEMSATQQWDIFTSEKSLTSSSSVEAPRD</sequence>
<dbReference type="CDD" id="cd07185">
    <property type="entry name" value="OmpA_C-like"/>
    <property type="match status" value="1"/>
</dbReference>
<dbReference type="RefSeq" id="WP_353499132.1">
    <property type="nucleotide sequence ID" value="NZ_CP115921.1"/>
</dbReference>
<gene>
    <name evidence="6" type="ORF">PG915_22060</name>
</gene>
<dbReference type="PROSITE" id="PS51257">
    <property type="entry name" value="PROKAR_LIPOPROTEIN"/>
    <property type="match status" value="1"/>
</dbReference>
<evidence type="ECO:0000259" key="5">
    <source>
        <dbReference type="PROSITE" id="PS51123"/>
    </source>
</evidence>
<evidence type="ECO:0000313" key="6">
    <source>
        <dbReference type="EMBL" id="XCD17971.1"/>
    </source>
</evidence>
<name>A0AAU8BNM4_9VIBR</name>
<protein>
    <submittedName>
        <fullName evidence="6">OmpA family protein</fullName>
    </submittedName>
</protein>
<organism evidence="6">
    <name type="scientific">Vibrio chaetopteri</name>
    <dbReference type="NCBI Taxonomy" id="3016528"/>
    <lineage>
        <taxon>Bacteria</taxon>
        <taxon>Pseudomonadati</taxon>
        <taxon>Pseudomonadota</taxon>
        <taxon>Gammaproteobacteria</taxon>
        <taxon>Vibrionales</taxon>
        <taxon>Vibrionaceae</taxon>
        <taxon>Vibrio</taxon>
    </lineage>
</organism>
<evidence type="ECO:0000256" key="2">
    <source>
        <dbReference type="ARBA" id="ARBA00023136"/>
    </source>
</evidence>
<comment type="subcellular location">
    <subcellularLocation>
        <location evidence="1">Membrane</location>
    </subcellularLocation>
</comment>
<dbReference type="InterPro" id="IPR006664">
    <property type="entry name" value="OMP_bac"/>
</dbReference>
<dbReference type="AlphaFoldDB" id="A0AAU8BNM4"/>
<dbReference type="EMBL" id="CP115921">
    <property type="protein sequence ID" value="XCD17971.1"/>
    <property type="molecule type" value="Genomic_DNA"/>
</dbReference>
<dbReference type="InterPro" id="IPR006665">
    <property type="entry name" value="OmpA-like"/>
</dbReference>
<keyword evidence="2 3" id="KW-0472">Membrane</keyword>
<dbReference type="GO" id="GO:0016020">
    <property type="term" value="C:membrane"/>
    <property type="evidence" value="ECO:0007669"/>
    <property type="project" value="UniProtKB-SubCell"/>
</dbReference>
<feature type="signal peptide" evidence="4">
    <location>
        <begin position="1"/>
        <end position="25"/>
    </location>
</feature>
<accession>A0AAU8BNM4</accession>
<dbReference type="Pfam" id="PF00691">
    <property type="entry name" value="OmpA"/>
    <property type="match status" value="1"/>
</dbReference>
<dbReference type="KEGG" id="vck:PG915_22060"/>
<dbReference type="SUPFAM" id="SSF103088">
    <property type="entry name" value="OmpA-like"/>
    <property type="match status" value="1"/>
</dbReference>
<feature type="chain" id="PRO_5043493386" evidence="4">
    <location>
        <begin position="26"/>
        <end position="212"/>
    </location>
</feature>
<dbReference type="InterPro" id="IPR036737">
    <property type="entry name" value="OmpA-like_sf"/>
</dbReference>
<evidence type="ECO:0000256" key="1">
    <source>
        <dbReference type="ARBA" id="ARBA00004370"/>
    </source>
</evidence>
<dbReference type="Gene3D" id="3.30.1330.60">
    <property type="entry name" value="OmpA-like domain"/>
    <property type="match status" value="1"/>
</dbReference>